<evidence type="ECO:0000313" key="1">
    <source>
        <dbReference type="EMBL" id="KAH6931398.1"/>
    </source>
</evidence>
<keyword evidence="2" id="KW-1185">Reference proteome</keyword>
<reference evidence="1" key="1">
    <citation type="submission" date="2020-05" db="EMBL/GenBank/DDBJ databases">
        <title>Large-scale comparative analyses of tick genomes elucidate their genetic diversity and vector capacities.</title>
        <authorList>
            <person name="Jia N."/>
            <person name="Wang J."/>
            <person name="Shi W."/>
            <person name="Du L."/>
            <person name="Sun Y."/>
            <person name="Zhan W."/>
            <person name="Jiang J."/>
            <person name="Wang Q."/>
            <person name="Zhang B."/>
            <person name="Ji P."/>
            <person name="Sakyi L.B."/>
            <person name="Cui X."/>
            <person name="Yuan T."/>
            <person name="Jiang B."/>
            <person name="Yang W."/>
            <person name="Lam T.T.-Y."/>
            <person name="Chang Q."/>
            <person name="Ding S."/>
            <person name="Wang X."/>
            <person name="Zhu J."/>
            <person name="Ruan X."/>
            <person name="Zhao L."/>
            <person name="Wei J."/>
            <person name="Que T."/>
            <person name="Du C."/>
            <person name="Cheng J."/>
            <person name="Dai P."/>
            <person name="Han X."/>
            <person name="Huang E."/>
            <person name="Gao Y."/>
            <person name="Liu J."/>
            <person name="Shao H."/>
            <person name="Ye R."/>
            <person name="Li L."/>
            <person name="Wei W."/>
            <person name="Wang X."/>
            <person name="Wang C."/>
            <person name="Yang T."/>
            <person name="Huo Q."/>
            <person name="Li W."/>
            <person name="Guo W."/>
            <person name="Chen H."/>
            <person name="Zhou L."/>
            <person name="Ni X."/>
            <person name="Tian J."/>
            <person name="Zhou Y."/>
            <person name="Sheng Y."/>
            <person name="Liu T."/>
            <person name="Pan Y."/>
            <person name="Xia L."/>
            <person name="Li J."/>
            <person name="Zhao F."/>
            <person name="Cao W."/>
        </authorList>
    </citation>
    <scope>NUCLEOTIDE SEQUENCE</scope>
    <source>
        <strain evidence="1">Hyas-2018</strain>
    </source>
</reference>
<comment type="caution">
    <text evidence="1">The sequence shown here is derived from an EMBL/GenBank/DDBJ whole genome shotgun (WGS) entry which is preliminary data.</text>
</comment>
<protein>
    <submittedName>
        <fullName evidence="1">Uncharacterized protein</fullName>
    </submittedName>
</protein>
<name>A0ACB7SCI0_HYAAI</name>
<accession>A0ACB7SCI0</accession>
<gene>
    <name evidence="1" type="ORF">HPB50_024260</name>
</gene>
<dbReference type="EMBL" id="CM023485">
    <property type="protein sequence ID" value="KAH6931398.1"/>
    <property type="molecule type" value="Genomic_DNA"/>
</dbReference>
<proteinExistence type="predicted"/>
<dbReference type="Proteomes" id="UP000821845">
    <property type="component" value="Chromosome 5"/>
</dbReference>
<evidence type="ECO:0000313" key="2">
    <source>
        <dbReference type="Proteomes" id="UP000821845"/>
    </source>
</evidence>
<sequence length="139" mass="15380">MMAEVCRQGIAPREGRAENYAFRTKDDDPAFSASTTGRRGFATPPPVSGFLPQNRSFPPLRWHSSSPTNDGSAKSNSVLGPSHPGNELPSQKRARNYISTSSFVAAESKESLFYPLLIHSRRFLKETTCFPLSFSLTIR</sequence>
<organism evidence="1 2">
    <name type="scientific">Hyalomma asiaticum</name>
    <name type="common">Tick</name>
    <dbReference type="NCBI Taxonomy" id="266040"/>
    <lineage>
        <taxon>Eukaryota</taxon>
        <taxon>Metazoa</taxon>
        <taxon>Ecdysozoa</taxon>
        <taxon>Arthropoda</taxon>
        <taxon>Chelicerata</taxon>
        <taxon>Arachnida</taxon>
        <taxon>Acari</taxon>
        <taxon>Parasitiformes</taxon>
        <taxon>Ixodida</taxon>
        <taxon>Ixodoidea</taxon>
        <taxon>Ixodidae</taxon>
        <taxon>Hyalomminae</taxon>
        <taxon>Hyalomma</taxon>
    </lineage>
</organism>